<dbReference type="CDD" id="cd18787">
    <property type="entry name" value="SF2_C_DEAD"/>
    <property type="match status" value="1"/>
</dbReference>
<feature type="compositionally biased region" description="Basic and acidic residues" evidence="7">
    <location>
        <begin position="402"/>
        <end position="417"/>
    </location>
</feature>
<evidence type="ECO:0000256" key="5">
    <source>
        <dbReference type="ARBA" id="ARBA00038437"/>
    </source>
</evidence>
<dbReference type="Gene3D" id="3.40.50.300">
    <property type="entry name" value="P-loop containing nucleotide triphosphate hydrolases"/>
    <property type="match status" value="2"/>
</dbReference>
<dbReference type="EC" id="3.6.4.-" evidence="11"/>
<sequence>MSTFQDLNLSKQLHYAIDDLGFKNPTPIQEKSLSVILSGKDMVGIAQTGTGKTFAYMLPILRELKFSKQINPRVLILVPTRELVLQVVEEIEKLAKYINVRVQGVYGGTNINTQKMAIAQGCDIVVATPGRLYDLALSRALKMKAIQKLVIDEVDVMLDLGFRFQLMNIFELLPERRQNIMFSATMTDDVDALISDYFTAPKKISIAVSGTPLDNIVQSSYNVVNFYTKLNLLKHLLNDREEFTKVLVFVANKRSADRVFESLDENFNSELCVIHSNKTQNYRIRSINQFDEGINRILVATDVMARGLDFEGVSHVINFDTPNFPENYMHRIGRTGRAEKKGNTILFSTEKEQADKLTIEVLMDQEIPLIEFPSEVEISEQLTPEEKPKEVERNNPHKRKNRETFGEAFHEKSEKNSKTNQGGSYRREIAKKYKKPRTKGDKNYNRRNKKK</sequence>
<evidence type="ECO:0000313" key="11">
    <source>
        <dbReference type="EMBL" id="MDT0553393.1"/>
    </source>
</evidence>
<dbReference type="Pfam" id="PF00270">
    <property type="entry name" value="DEAD"/>
    <property type="match status" value="1"/>
</dbReference>
<dbReference type="SUPFAM" id="SSF52540">
    <property type="entry name" value="P-loop containing nucleoside triphosphate hydrolases"/>
    <property type="match status" value="2"/>
</dbReference>
<evidence type="ECO:0000259" key="8">
    <source>
        <dbReference type="PROSITE" id="PS51192"/>
    </source>
</evidence>
<protein>
    <submittedName>
        <fullName evidence="11">DEAD/DEAH box helicase</fullName>
        <ecNumber evidence="11">3.6.4.-</ecNumber>
    </submittedName>
</protein>
<dbReference type="InterPro" id="IPR014014">
    <property type="entry name" value="RNA_helicase_DEAD_Q_motif"/>
</dbReference>
<dbReference type="EMBL" id="JAVRHV010000004">
    <property type="protein sequence ID" value="MDT0553393.1"/>
    <property type="molecule type" value="Genomic_DNA"/>
</dbReference>
<feature type="domain" description="Helicase C-terminal" evidence="9">
    <location>
        <begin position="231"/>
        <end position="380"/>
    </location>
</feature>
<accession>A0ABU2Y8J6</accession>
<dbReference type="Proteomes" id="UP001252186">
    <property type="component" value="Unassembled WGS sequence"/>
</dbReference>
<dbReference type="InterPro" id="IPR011545">
    <property type="entry name" value="DEAD/DEAH_box_helicase_dom"/>
</dbReference>
<dbReference type="InterPro" id="IPR027417">
    <property type="entry name" value="P-loop_NTPase"/>
</dbReference>
<feature type="domain" description="DEAD-box RNA helicase Q" evidence="10">
    <location>
        <begin position="2"/>
        <end position="30"/>
    </location>
</feature>
<evidence type="ECO:0000259" key="9">
    <source>
        <dbReference type="PROSITE" id="PS51194"/>
    </source>
</evidence>
<evidence type="ECO:0000256" key="2">
    <source>
        <dbReference type="ARBA" id="ARBA00022801"/>
    </source>
</evidence>
<dbReference type="InterPro" id="IPR014001">
    <property type="entry name" value="Helicase_ATP-bd"/>
</dbReference>
<proteinExistence type="inferred from homology"/>
<dbReference type="PROSITE" id="PS51192">
    <property type="entry name" value="HELICASE_ATP_BIND_1"/>
    <property type="match status" value="1"/>
</dbReference>
<keyword evidence="3 11" id="KW-0347">Helicase</keyword>
<dbReference type="CDD" id="cd00268">
    <property type="entry name" value="DEADc"/>
    <property type="match status" value="1"/>
</dbReference>
<gene>
    <name evidence="11" type="ORF">RM519_09070</name>
</gene>
<dbReference type="PROSITE" id="PS51195">
    <property type="entry name" value="Q_MOTIF"/>
    <property type="match status" value="1"/>
</dbReference>
<dbReference type="SMART" id="SM00490">
    <property type="entry name" value="HELICc"/>
    <property type="match status" value="1"/>
</dbReference>
<comment type="similarity">
    <text evidence="5">Belongs to the DEAD box helicase family.</text>
</comment>
<keyword evidence="12" id="KW-1185">Reference proteome</keyword>
<evidence type="ECO:0000256" key="3">
    <source>
        <dbReference type="ARBA" id="ARBA00022806"/>
    </source>
</evidence>
<dbReference type="InterPro" id="IPR044742">
    <property type="entry name" value="DEAD/DEAH_RhlB"/>
</dbReference>
<evidence type="ECO:0000256" key="6">
    <source>
        <dbReference type="PROSITE-ProRule" id="PRU00552"/>
    </source>
</evidence>
<reference evidence="11 12" key="1">
    <citation type="submission" date="2023-09" db="EMBL/GenBank/DDBJ databases">
        <authorList>
            <person name="Rey-Velasco X."/>
        </authorList>
    </citation>
    <scope>NUCLEOTIDE SEQUENCE [LARGE SCALE GENOMIC DNA]</scope>
    <source>
        <strain evidence="11 12">P050</strain>
    </source>
</reference>
<dbReference type="SMART" id="SM00487">
    <property type="entry name" value="DEXDc"/>
    <property type="match status" value="1"/>
</dbReference>
<comment type="caution">
    <text evidence="11">The sequence shown here is derived from an EMBL/GenBank/DDBJ whole genome shotgun (WGS) entry which is preliminary data.</text>
</comment>
<feature type="region of interest" description="Disordered" evidence="7">
    <location>
        <begin position="378"/>
        <end position="451"/>
    </location>
</feature>
<evidence type="ECO:0000256" key="4">
    <source>
        <dbReference type="ARBA" id="ARBA00022840"/>
    </source>
</evidence>
<dbReference type="PANTHER" id="PTHR47959:SF13">
    <property type="entry name" value="ATP-DEPENDENT RNA HELICASE RHLE"/>
    <property type="match status" value="1"/>
</dbReference>
<dbReference type="GO" id="GO:0016787">
    <property type="term" value="F:hydrolase activity"/>
    <property type="evidence" value="ECO:0007669"/>
    <property type="project" value="UniProtKB-KW"/>
</dbReference>
<dbReference type="InterPro" id="IPR001650">
    <property type="entry name" value="Helicase_C-like"/>
</dbReference>
<evidence type="ECO:0000256" key="1">
    <source>
        <dbReference type="ARBA" id="ARBA00022741"/>
    </source>
</evidence>
<dbReference type="PANTHER" id="PTHR47959">
    <property type="entry name" value="ATP-DEPENDENT RNA HELICASE RHLE-RELATED"/>
    <property type="match status" value="1"/>
</dbReference>
<dbReference type="GO" id="GO:0004386">
    <property type="term" value="F:helicase activity"/>
    <property type="evidence" value="ECO:0007669"/>
    <property type="project" value="UniProtKB-KW"/>
</dbReference>
<evidence type="ECO:0000313" key="12">
    <source>
        <dbReference type="Proteomes" id="UP001252186"/>
    </source>
</evidence>
<keyword evidence="1" id="KW-0547">Nucleotide-binding</keyword>
<dbReference type="RefSeq" id="WP_311593405.1">
    <property type="nucleotide sequence ID" value="NZ_JAVRHV010000004.1"/>
</dbReference>
<dbReference type="InterPro" id="IPR050079">
    <property type="entry name" value="DEAD_box_RNA_helicase"/>
</dbReference>
<organism evidence="11 12">
    <name type="scientific">Urechidicola vernalis</name>
    <dbReference type="NCBI Taxonomy" id="3075600"/>
    <lineage>
        <taxon>Bacteria</taxon>
        <taxon>Pseudomonadati</taxon>
        <taxon>Bacteroidota</taxon>
        <taxon>Flavobacteriia</taxon>
        <taxon>Flavobacteriales</taxon>
        <taxon>Flavobacteriaceae</taxon>
        <taxon>Urechidicola</taxon>
    </lineage>
</organism>
<keyword evidence="2 11" id="KW-0378">Hydrolase</keyword>
<feature type="domain" description="Helicase ATP-binding" evidence="8">
    <location>
        <begin position="33"/>
        <end position="204"/>
    </location>
</feature>
<feature type="short sequence motif" description="Q motif" evidence="6">
    <location>
        <begin position="2"/>
        <end position="30"/>
    </location>
</feature>
<evidence type="ECO:0000259" key="10">
    <source>
        <dbReference type="PROSITE" id="PS51195"/>
    </source>
</evidence>
<keyword evidence="4" id="KW-0067">ATP-binding</keyword>
<feature type="compositionally biased region" description="Basic and acidic residues" evidence="7">
    <location>
        <begin position="384"/>
        <end position="395"/>
    </location>
</feature>
<evidence type="ECO:0000256" key="7">
    <source>
        <dbReference type="SAM" id="MobiDB-lite"/>
    </source>
</evidence>
<dbReference type="PROSITE" id="PS51194">
    <property type="entry name" value="HELICASE_CTER"/>
    <property type="match status" value="1"/>
</dbReference>
<dbReference type="Pfam" id="PF00271">
    <property type="entry name" value="Helicase_C"/>
    <property type="match status" value="1"/>
</dbReference>
<name>A0ABU2Y8J6_9FLAO</name>